<proteinExistence type="predicted"/>
<dbReference type="EMBL" id="WHJF01000018">
    <property type="protein sequence ID" value="NHZ62498.1"/>
    <property type="molecule type" value="Genomic_DNA"/>
</dbReference>
<evidence type="ECO:0000256" key="1">
    <source>
        <dbReference type="SAM" id="SignalP"/>
    </source>
</evidence>
<evidence type="ECO:0008006" key="4">
    <source>
        <dbReference type="Google" id="ProtNLM"/>
    </source>
</evidence>
<protein>
    <recommendedName>
        <fullName evidence="4">Lipoprotein</fullName>
    </recommendedName>
</protein>
<evidence type="ECO:0000313" key="3">
    <source>
        <dbReference type="Proteomes" id="UP000610594"/>
    </source>
</evidence>
<name>A0ABX0MI98_9BURK</name>
<feature type="signal peptide" evidence="1">
    <location>
        <begin position="1"/>
        <end position="27"/>
    </location>
</feature>
<organism evidence="2 3">
    <name type="scientific">Massilia genomosp. 1</name>
    <dbReference type="NCBI Taxonomy" id="2609280"/>
    <lineage>
        <taxon>Bacteria</taxon>
        <taxon>Pseudomonadati</taxon>
        <taxon>Pseudomonadota</taxon>
        <taxon>Betaproteobacteria</taxon>
        <taxon>Burkholderiales</taxon>
        <taxon>Oxalobacteraceae</taxon>
        <taxon>Telluria group</taxon>
        <taxon>Massilia</taxon>
    </lineage>
</organism>
<comment type="caution">
    <text evidence="2">The sequence shown here is derived from an EMBL/GenBank/DDBJ whole genome shotgun (WGS) entry which is preliminary data.</text>
</comment>
<dbReference type="Proteomes" id="UP000610594">
    <property type="component" value="Unassembled WGS sequence"/>
</dbReference>
<keyword evidence="3" id="KW-1185">Reference proteome</keyword>
<accession>A0ABX0MI98</accession>
<keyword evidence="1" id="KW-0732">Signal</keyword>
<evidence type="ECO:0000313" key="2">
    <source>
        <dbReference type="EMBL" id="NHZ62498.1"/>
    </source>
</evidence>
<feature type="chain" id="PRO_5047268498" description="Lipoprotein" evidence="1">
    <location>
        <begin position="28"/>
        <end position="176"/>
    </location>
</feature>
<sequence length="176" mass="18959">MLKPALTYPLVAMIAALCSACTGPYVAPTSGPVAHLRLVDVSPNLDARISVFGQPSCNDTPAFLTNFGRDSSSVNPVLMQNLNMPMQVTKQKNTEILIPAAVSYNVRLYAEKGGMGGNGNCIIDVQFSPHENGNYQIDVADIWTSCEMKVFNIEKNTTGTGYIKIPHPGVRPKKCG</sequence>
<gene>
    <name evidence="2" type="ORF">F1735_09290</name>
</gene>
<dbReference type="RefSeq" id="WP_167236679.1">
    <property type="nucleotide sequence ID" value="NZ_WHJF01000018.1"/>
</dbReference>
<reference evidence="2 3" key="1">
    <citation type="submission" date="2019-10" db="EMBL/GenBank/DDBJ databases">
        <title>Taxonomy of Antarctic Massilia spp.: description of Massilia rubra sp. nov., Massilia aquatica sp. nov., Massilia mucilaginosa sp. nov., Massilia frigida sp. nov. isolated from streams, lakes and regoliths.</title>
        <authorList>
            <person name="Holochova P."/>
            <person name="Sedlacek I."/>
            <person name="Kralova S."/>
            <person name="Maslanova I."/>
            <person name="Busse H.-J."/>
            <person name="Stankova E."/>
            <person name="Vrbovska V."/>
            <person name="Kovarovic V."/>
            <person name="Bartak M."/>
            <person name="Svec P."/>
            <person name="Pantucek R."/>
        </authorList>
    </citation>
    <scope>NUCLEOTIDE SEQUENCE [LARGE SCALE GENOMIC DNA]</scope>
    <source>
        <strain evidence="2 3">CCM 8694</strain>
    </source>
</reference>